<organism evidence="4 5">
    <name type="scientific">Nocardia coubleae</name>
    <dbReference type="NCBI Taxonomy" id="356147"/>
    <lineage>
        <taxon>Bacteria</taxon>
        <taxon>Bacillati</taxon>
        <taxon>Actinomycetota</taxon>
        <taxon>Actinomycetes</taxon>
        <taxon>Mycobacteriales</taxon>
        <taxon>Nocardiaceae</taxon>
        <taxon>Nocardia</taxon>
    </lineage>
</organism>
<dbReference type="InterPro" id="IPR058488">
    <property type="entry name" value="DUF8175"/>
</dbReference>
<feature type="region of interest" description="Disordered" evidence="1">
    <location>
        <begin position="29"/>
        <end position="63"/>
    </location>
</feature>
<evidence type="ECO:0000256" key="1">
    <source>
        <dbReference type="SAM" id="MobiDB-lite"/>
    </source>
</evidence>
<evidence type="ECO:0000256" key="2">
    <source>
        <dbReference type="SAM" id="Phobius"/>
    </source>
</evidence>
<feature type="domain" description="DUF8175" evidence="3">
    <location>
        <begin position="71"/>
        <end position="259"/>
    </location>
</feature>
<feature type="compositionally biased region" description="Low complexity" evidence="1">
    <location>
        <begin position="45"/>
        <end position="61"/>
    </location>
</feature>
<proteinExistence type="predicted"/>
<comment type="caution">
    <text evidence="4">The sequence shown here is derived from an EMBL/GenBank/DDBJ whole genome shotgun (WGS) entry which is preliminary data.</text>
</comment>
<accession>A0A846WDN9</accession>
<keyword evidence="2" id="KW-0812">Transmembrane</keyword>
<dbReference type="AlphaFoldDB" id="A0A846WDN9"/>
<evidence type="ECO:0000259" key="3">
    <source>
        <dbReference type="Pfam" id="PF26526"/>
    </source>
</evidence>
<dbReference type="EMBL" id="JAAXOM010000010">
    <property type="protein sequence ID" value="NKX91255.1"/>
    <property type="molecule type" value="Genomic_DNA"/>
</dbReference>
<feature type="compositionally biased region" description="Polar residues" evidence="1">
    <location>
        <begin position="33"/>
        <end position="44"/>
    </location>
</feature>
<name>A0A846WDN9_9NOCA</name>
<dbReference type="Pfam" id="PF26526">
    <property type="entry name" value="DUF8175"/>
    <property type="match status" value="1"/>
</dbReference>
<feature type="transmembrane region" description="Helical" evidence="2">
    <location>
        <begin position="7"/>
        <end position="26"/>
    </location>
</feature>
<keyword evidence="2" id="KW-1133">Transmembrane helix</keyword>
<evidence type="ECO:0000313" key="4">
    <source>
        <dbReference type="EMBL" id="NKX91255.1"/>
    </source>
</evidence>
<gene>
    <name evidence="4" type="ORF">HGA10_28620</name>
</gene>
<keyword evidence="5" id="KW-1185">Reference proteome</keyword>
<dbReference type="Proteomes" id="UP000572007">
    <property type="component" value="Unassembled WGS sequence"/>
</dbReference>
<keyword evidence="2" id="KW-0472">Membrane</keyword>
<dbReference type="RefSeq" id="WP_067641755.1">
    <property type="nucleotide sequence ID" value="NZ_JAAXOM010000010.1"/>
</dbReference>
<evidence type="ECO:0000313" key="5">
    <source>
        <dbReference type="Proteomes" id="UP000572007"/>
    </source>
</evidence>
<protein>
    <recommendedName>
        <fullName evidence="3">DUF8175 domain-containing protein</fullName>
    </recommendedName>
</protein>
<reference evidence="4 5" key="1">
    <citation type="submission" date="2020-04" db="EMBL/GenBank/DDBJ databases">
        <title>MicrobeNet Type strains.</title>
        <authorList>
            <person name="Nicholson A.C."/>
        </authorList>
    </citation>
    <scope>NUCLEOTIDE SEQUENCE [LARGE SCALE GENOMIC DNA]</scope>
    <source>
        <strain evidence="4 5">DSM 44960</strain>
    </source>
</reference>
<sequence>MRATRTLVLLFSIITAVVITVFVLTITGDDNTDTTQPPAKNGQGSTTAAPSTTPSAARPPTVDMFGNRLEVPAEEAGAALPQSAQERVDPARPDYLSAPPARLQWQRIWGGAAVAVSGSDGPARIDAGVAEGFARTPQGAALAALDAVGRVYAAHDPIWRDVVRERFYGGGQPLIDRFARSRADTPGAARYVTVPEGVRIQPGYRDDLAVVQLAVRSTTGYAIATWPMVWVEGDWRVRVPDDIESLWRPATPTASLTGFGDWKARSS</sequence>